<reference evidence="1 2" key="1">
    <citation type="journal article" date="2012" name="PLoS ONE">
        <title>Genome sequence and transcriptome analysis of the radioresistant bacterium Deinococcus gobiensis: insights into the extreme environmental adaptations.</title>
        <authorList>
            <person name="Yuan M."/>
            <person name="Chen M."/>
            <person name="Zhang W."/>
            <person name="Lu W."/>
            <person name="Wang J."/>
            <person name="Yang M."/>
            <person name="Zhao P."/>
            <person name="Tang R."/>
            <person name="Li X."/>
            <person name="Hao Y."/>
            <person name="Zhou Z."/>
            <person name="Zhan Y."/>
            <person name="Yu H."/>
            <person name="Teng C."/>
            <person name="Yan Y."/>
            <person name="Ping S."/>
            <person name="Wang Y."/>
            <person name="Lin M."/>
        </authorList>
    </citation>
    <scope>NUCLEOTIDE SEQUENCE [LARGE SCALE GENOMIC DNA]</scope>
    <source>
        <strain evidence="2">DSM 21396 / JCM 16679 / CGMCC 1.7299 / I-0</strain>
        <plasmid evidence="1">P2</plasmid>
    </source>
</reference>
<dbReference type="EMBL" id="CP002193">
    <property type="protein sequence ID" value="AFD27737.1"/>
    <property type="molecule type" value="Genomic_DNA"/>
</dbReference>
<gene>
    <name evidence="1" type="ordered locus">DGo_PB0468</name>
</gene>
<evidence type="ECO:0000313" key="1">
    <source>
        <dbReference type="EMBL" id="AFD27737.1"/>
    </source>
</evidence>
<evidence type="ECO:0000313" key="2">
    <source>
        <dbReference type="Proteomes" id="UP000007575"/>
    </source>
</evidence>
<proteinExistence type="predicted"/>
<accession>H8H2J0</accession>
<keyword evidence="1" id="KW-0614">Plasmid</keyword>
<dbReference type="KEGG" id="dgo:DGo_PB0468"/>
<name>H8H2J0_DEIGI</name>
<dbReference type="HOGENOM" id="CLU_1892776_0_0_0"/>
<keyword evidence="2" id="KW-1185">Reference proteome</keyword>
<geneLocation type="plasmid" evidence="1 2">
    <name>P2</name>
</geneLocation>
<dbReference type="AlphaFoldDB" id="H8H2J0"/>
<dbReference type="PATRIC" id="fig|745776.4.peg.3758"/>
<sequence>MTVYASEPDVRAYGAGLTLPADVSGATGRGNHWVTRQVERAELVPSAGALQDLKLAAAAYAMSVLAGNGLVSVGEQSVEAVEIGPLKFKLGKVTGAATTLPNFLALAQGHLADAGVGDGQEDQVEVFTRPRRRW</sequence>
<organism evidence="1 2">
    <name type="scientific">Deinococcus gobiensis (strain DSM 21396 / JCM 16679 / CGMCC 1.7299 / I-0)</name>
    <dbReference type="NCBI Taxonomy" id="745776"/>
    <lineage>
        <taxon>Bacteria</taxon>
        <taxon>Thermotogati</taxon>
        <taxon>Deinococcota</taxon>
        <taxon>Deinococci</taxon>
        <taxon>Deinococcales</taxon>
        <taxon>Deinococcaceae</taxon>
        <taxon>Deinococcus</taxon>
    </lineage>
</organism>
<dbReference type="Proteomes" id="UP000007575">
    <property type="component" value="Plasmid P2"/>
</dbReference>
<dbReference type="RefSeq" id="WP_014686829.1">
    <property type="nucleotide sequence ID" value="NC_017791.1"/>
</dbReference>
<protein>
    <submittedName>
        <fullName evidence="1">Uncharacterized protein</fullName>
    </submittedName>
</protein>